<reference evidence="1 2" key="1">
    <citation type="submission" date="2022-12" db="EMBL/GenBank/DDBJ databases">
        <title>Chromosome-level genome assembly of true bugs.</title>
        <authorList>
            <person name="Ma L."/>
            <person name="Li H."/>
        </authorList>
    </citation>
    <scope>NUCLEOTIDE SEQUENCE [LARGE SCALE GENOMIC DNA]</scope>
    <source>
        <strain evidence="1">Lab_2022b</strain>
    </source>
</reference>
<organism evidence="1 2">
    <name type="scientific">Rhynocoris fuscipes</name>
    <dbReference type="NCBI Taxonomy" id="488301"/>
    <lineage>
        <taxon>Eukaryota</taxon>
        <taxon>Metazoa</taxon>
        <taxon>Ecdysozoa</taxon>
        <taxon>Arthropoda</taxon>
        <taxon>Hexapoda</taxon>
        <taxon>Insecta</taxon>
        <taxon>Pterygota</taxon>
        <taxon>Neoptera</taxon>
        <taxon>Paraneoptera</taxon>
        <taxon>Hemiptera</taxon>
        <taxon>Heteroptera</taxon>
        <taxon>Panheteroptera</taxon>
        <taxon>Cimicomorpha</taxon>
        <taxon>Reduviidae</taxon>
        <taxon>Harpactorinae</taxon>
        <taxon>Harpactorini</taxon>
        <taxon>Rhynocoris</taxon>
    </lineage>
</organism>
<evidence type="ECO:0000313" key="2">
    <source>
        <dbReference type="Proteomes" id="UP001461498"/>
    </source>
</evidence>
<gene>
    <name evidence="1" type="ORF">O3M35_004907</name>
</gene>
<dbReference type="EMBL" id="JAPXFL010000002">
    <property type="protein sequence ID" value="KAK9510034.1"/>
    <property type="molecule type" value="Genomic_DNA"/>
</dbReference>
<keyword evidence="2" id="KW-1185">Reference proteome</keyword>
<dbReference type="AlphaFoldDB" id="A0AAW1DGA8"/>
<dbReference type="InterPro" id="IPR012674">
    <property type="entry name" value="Calycin"/>
</dbReference>
<protein>
    <recommendedName>
        <fullName evidence="3">Lipocalin/cytosolic fatty-acid binding domain-containing protein</fullName>
    </recommendedName>
</protein>
<dbReference type="Proteomes" id="UP001461498">
    <property type="component" value="Unassembled WGS sequence"/>
</dbReference>
<proteinExistence type="predicted"/>
<dbReference type="Gene3D" id="2.40.128.20">
    <property type="match status" value="1"/>
</dbReference>
<sequence length="216" mass="24853">MLKTKSDIVTFRFSVLILGGLSILSSSAIFLPPCEEIPSKRDFNEDAFFNGTWYVTHVLLLEGRYTLHDPRYYLEIEPWFNKPIVYLKYTVISPSGSIMIFTGYATIIRGIGKYVTEFRGLTNDSIQPIMLETIIDTDYTSYALGYYCVRNDSALLSTDFAILNRNPRPKDVHEEVEKLLSKYGLNITRFSPVTFPEKKQHSSSRKKMCLPWMQCA</sequence>
<comment type="caution">
    <text evidence="1">The sequence shown here is derived from an EMBL/GenBank/DDBJ whole genome shotgun (WGS) entry which is preliminary data.</text>
</comment>
<dbReference type="SUPFAM" id="SSF50814">
    <property type="entry name" value="Lipocalins"/>
    <property type="match status" value="1"/>
</dbReference>
<evidence type="ECO:0008006" key="3">
    <source>
        <dbReference type="Google" id="ProtNLM"/>
    </source>
</evidence>
<accession>A0AAW1DGA8</accession>
<name>A0AAW1DGA8_9HEMI</name>
<evidence type="ECO:0000313" key="1">
    <source>
        <dbReference type="EMBL" id="KAK9510034.1"/>
    </source>
</evidence>